<reference evidence="9 10" key="1">
    <citation type="submission" date="2018-06" db="EMBL/GenBank/DDBJ databases">
        <title>Genome sequencing of Oceanotoga sp. sy52.</title>
        <authorList>
            <person name="Mori K."/>
        </authorList>
    </citation>
    <scope>NUCLEOTIDE SEQUENCE [LARGE SCALE GENOMIC DNA]</scope>
    <source>
        <strain evidence="10">sy52</strain>
    </source>
</reference>
<dbReference type="SUPFAM" id="SSF117892">
    <property type="entry name" value="Band 7/SPFH domain"/>
    <property type="match status" value="1"/>
</dbReference>
<evidence type="ECO:0000313" key="9">
    <source>
        <dbReference type="EMBL" id="BBE32004.1"/>
    </source>
</evidence>
<keyword evidence="5 7" id="KW-0472">Membrane</keyword>
<dbReference type="InterPro" id="IPR001107">
    <property type="entry name" value="Band_7"/>
</dbReference>
<dbReference type="InterPro" id="IPR010200">
    <property type="entry name" value="HflC"/>
</dbReference>
<evidence type="ECO:0000259" key="8">
    <source>
        <dbReference type="SMART" id="SM00244"/>
    </source>
</evidence>
<dbReference type="EMBL" id="AP018712">
    <property type="protein sequence ID" value="BBE32004.1"/>
    <property type="molecule type" value="Genomic_DNA"/>
</dbReference>
<keyword evidence="4 7" id="KW-1133">Transmembrane helix</keyword>
<evidence type="ECO:0000256" key="3">
    <source>
        <dbReference type="ARBA" id="ARBA00022692"/>
    </source>
</evidence>
<protein>
    <recommendedName>
        <fullName evidence="6">Protein HflC</fullName>
    </recommendedName>
</protein>
<feature type="transmembrane region" description="Helical" evidence="7">
    <location>
        <begin position="7"/>
        <end position="24"/>
    </location>
</feature>
<dbReference type="InterPro" id="IPR001972">
    <property type="entry name" value="Stomatin_HflK_fam"/>
</dbReference>
<feature type="domain" description="Band 7" evidence="8">
    <location>
        <begin position="19"/>
        <end position="181"/>
    </location>
</feature>
<dbReference type="PANTHER" id="PTHR42911:SF1">
    <property type="entry name" value="MODULATOR OF FTSH PROTEASE HFLC"/>
    <property type="match status" value="1"/>
</dbReference>
<comment type="similarity">
    <text evidence="2 6">Belongs to the band 7/mec-2 family. HflC subfamily.</text>
</comment>
<sequence length="283" mass="32717">MKKIISIIILIVAIFFLFSSFYIVNQTQQAVVLRFGQIQKIKSNPGLGFKTPFVDNVVKFEKRIMLYDIKPEKVITSDKKTIVVDTYALWKITDAKKFMESMNSVSRALTRIDDVVYSHVRDIIAKYNFTQILSIKRKEILNEITSRSRNSLKDFGIYVQDVRVKRTDLPPENTQSVYNRMKAERYSIAELIRAEGQREAQKTRAEADKQVKIILSDAQKKSEIIKGTADASVITILANAFEEDKDFFELTKITDMYKNSFKDSILVIPQDSPILKYFKEVNK</sequence>
<keyword evidence="3 7" id="KW-0812">Transmembrane</keyword>
<dbReference type="CDD" id="cd03405">
    <property type="entry name" value="SPFH_HflC"/>
    <property type="match status" value="1"/>
</dbReference>
<name>A0A7G1G9R5_9BACT</name>
<evidence type="ECO:0000256" key="5">
    <source>
        <dbReference type="ARBA" id="ARBA00023136"/>
    </source>
</evidence>
<dbReference type="AlphaFoldDB" id="A0A7G1G9R5"/>
<comment type="subcellular location">
    <subcellularLocation>
        <location evidence="1">Membrane</location>
    </subcellularLocation>
</comment>
<keyword evidence="10" id="KW-1185">Reference proteome</keyword>
<evidence type="ECO:0000256" key="1">
    <source>
        <dbReference type="ARBA" id="ARBA00004370"/>
    </source>
</evidence>
<accession>A0A7G1G9R5</accession>
<gene>
    <name evidence="9" type="ORF">OSSY52_21450</name>
</gene>
<evidence type="ECO:0000256" key="4">
    <source>
        <dbReference type="ARBA" id="ARBA00022989"/>
    </source>
</evidence>
<evidence type="ECO:0000256" key="2">
    <source>
        <dbReference type="ARBA" id="ARBA00007862"/>
    </source>
</evidence>
<dbReference type="KEGG" id="ocy:OSSY52_21450"/>
<dbReference type="GO" id="GO:0016020">
    <property type="term" value="C:membrane"/>
    <property type="evidence" value="ECO:0007669"/>
    <property type="project" value="UniProtKB-SubCell"/>
</dbReference>
<evidence type="ECO:0000256" key="7">
    <source>
        <dbReference type="SAM" id="Phobius"/>
    </source>
</evidence>
<dbReference type="Gene3D" id="3.30.479.30">
    <property type="entry name" value="Band 7 domain"/>
    <property type="match status" value="1"/>
</dbReference>
<dbReference type="PIRSF" id="PIRSF005651">
    <property type="entry name" value="HflC"/>
    <property type="match status" value="1"/>
</dbReference>
<dbReference type="Pfam" id="PF01145">
    <property type="entry name" value="Band_7"/>
    <property type="match status" value="1"/>
</dbReference>
<dbReference type="PRINTS" id="PR00721">
    <property type="entry name" value="STOMATIN"/>
</dbReference>
<dbReference type="PANTHER" id="PTHR42911">
    <property type="entry name" value="MODULATOR OF FTSH PROTEASE HFLC"/>
    <property type="match status" value="1"/>
</dbReference>
<comment type="function">
    <text evidence="6">HflC and HflK could regulate a protease.</text>
</comment>
<dbReference type="Proteomes" id="UP000516361">
    <property type="component" value="Chromosome"/>
</dbReference>
<evidence type="ECO:0000256" key="6">
    <source>
        <dbReference type="PIRNR" id="PIRNR005651"/>
    </source>
</evidence>
<evidence type="ECO:0000313" key="10">
    <source>
        <dbReference type="Proteomes" id="UP000516361"/>
    </source>
</evidence>
<organism evidence="9 10">
    <name type="scientific">Tepiditoga spiralis</name>
    <dbReference type="NCBI Taxonomy" id="2108365"/>
    <lineage>
        <taxon>Bacteria</taxon>
        <taxon>Thermotogati</taxon>
        <taxon>Thermotogota</taxon>
        <taxon>Thermotogae</taxon>
        <taxon>Petrotogales</taxon>
        <taxon>Petrotogaceae</taxon>
        <taxon>Tepiditoga</taxon>
    </lineage>
</organism>
<proteinExistence type="inferred from homology"/>
<dbReference type="SMART" id="SM00244">
    <property type="entry name" value="PHB"/>
    <property type="match status" value="1"/>
</dbReference>
<dbReference type="InParanoid" id="A0A7G1G9R5"/>
<dbReference type="RefSeq" id="WP_190614863.1">
    <property type="nucleotide sequence ID" value="NZ_AP018712.1"/>
</dbReference>
<dbReference type="InterPro" id="IPR036013">
    <property type="entry name" value="Band_7/SPFH_dom_sf"/>
</dbReference>